<dbReference type="InterPro" id="IPR022902">
    <property type="entry name" value="NAcTrfase_Eis"/>
</dbReference>
<dbReference type="SUPFAM" id="SSF55718">
    <property type="entry name" value="SCP-like"/>
    <property type="match status" value="1"/>
</dbReference>
<dbReference type="AlphaFoldDB" id="A0A511MT72"/>
<evidence type="ECO:0000313" key="8">
    <source>
        <dbReference type="Proteomes" id="UP000321424"/>
    </source>
</evidence>
<feature type="active site" description="Proton acceptor; via carboxylate" evidence="5">
    <location>
        <position position="401"/>
    </location>
</feature>
<feature type="binding site" evidence="5">
    <location>
        <begin position="85"/>
        <end position="87"/>
    </location>
    <ligand>
        <name>acetyl-CoA</name>
        <dbReference type="ChEBI" id="CHEBI:57288"/>
    </ligand>
</feature>
<comment type="similarity">
    <text evidence="1 5">Belongs to the acetyltransferase Eis family.</text>
</comment>
<dbReference type="PANTHER" id="PTHR37817:SF1">
    <property type="entry name" value="N-ACETYLTRANSFERASE EIS"/>
    <property type="match status" value="1"/>
</dbReference>
<keyword evidence="3 5" id="KW-0808">Transferase</keyword>
<keyword evidence="8" id="KW-1185">Reference proteome</keyword>
<dbReference type="InterPro" id="IPR016181">
    <property type="entry name" value="Acyl_CoA_acyltransferase"/>
</dbReference>
<comment type="subunit">
    <text evidence="5">Homohexamer; trimer of dimers.</text>
</comment>
<dbReference type="HAMAP" id="MF_01812">
    <property type="entry name" value="Eis"/>
    <property type="match status" value="1"/>
</dbReference>
<feature type="binding site" evidence="5">
    <location>
        <begin position="93"/>
        <end position="98"/>
    </location>
    <ligand>
        <name>acetyl-CoA</name>
        <dbReference type="ChEBI" id="CHEBI:57288"/>
    </ligand>
</feature>
<evidence type="ECO:0000256" key="3">
    <source>
        <dbReference type="ARBA" id="ARBA00022679"/>
    </source>
</evidence>
<dbReference type="InterPro" id="IPR000182">
    <property type="entry name" value="GNAT_dom"/>
</dbReference>
<dbReference type="Pfam" id="PF13527">
    <property type="entry name" value="Acetyltransf_9"/>
    <property type="match status" value="1"/>
</dbReference>
<evidence type="ECO:0000313" key="7">
    <source>
        <dbReference type="EMBL" id="GEM43772.1"/>
    </source>
</evidence>
<evidence type="ECO:0000256" key="2">
    <source>
        <dbReference type="ARBA" id="ARBA00022488"/>
    </source>
</evidence>
<comment type="caution">
    <text evidence="7">The sequence shown here is derived from an EMBL/GenBank/DDBJ whole genome shotgun (WGS) entry which is preliminary data.</text>
</comment>
<feature type="active site" description="Proton donor" evidence="5">
    <location>
        <position position="126"/>
    </location>
</feature>
<protein>
    <submittedName>
        <fullName evidence="7">UPF0256 protein</fullName>
    </submittedName>
</protein>
<organism evidence="7 8">
    <name type="scientific">Nocardia ninae NBRC 108245</name>
    <dbReference type="NCBI Taxonomy" id="1210091"/>
    <lineage>
        <taxon>Bacteria</taxon>
        <taxon>Bacillati</taxon>
        <taxon>Actinomycetota</taxon>
        <taxon>Actinomycetes</taxon>
        <taxon>Mycobacteriales</taxon>
        <taxon>Nocardiaceae</taxon>
        <taxon>Nocardia</taxon>
    </lineage>
</organism>
<accession>A0A511MT72</accession>
<evidence type="ECO:0000256" key="4">
    <source>
        <dbReference type="ARBA" id="ARBA00023315"/>
    </source>
</evidence>
<proteinExistence type="inferred from homology"/>
<evidence type="ECO:0000256" key="5">
    <source>
        <dbReference type="HAMAP-Rule" id="MF_01812"/>
    </source>
</evidence>
<gene>
    <name evidence="7" type="primary">eis</name>
    <name evidence="7" type="ORF">NN4_82910</name>
</gene>
<dbReference type="GO" id="GO:0034069">
    <property type="term" value="F:aminoglycoside N-acetyltransferase activity"/>
    <property type="evidence" value="ECO:0007669"/>
    <property type="project" value="TreeGrafter"/>
</dbReference>
<dbReference type="InterPro" id="IPR051554">
    <property type="entry name" value="Acetyltransferase_Eis"/>
</dbReference>
<dbReference type="PROSITE" id="PS51186">
    <property type="entry name" value="GNAT"/>
    <property type="match status" value="1"/>
</dbReference>
<dbReference type="Pfam" id="PF17668">
    <property type="entry name" value="Acetyltransf_17"/>
    <property type="match status" value="1"/>
</dbReference>
<dbReference type="Gene3D" id="3.40.630.30">
    <property type="match status" value="2"/>
</dbReference>
<dbReference type="InterPro" id="IPR036527">
    <property type="entry name" value="SCP2_sterol-bd_dom_sf"/>
</dbReference>
<reference evidence="7 8" key="1">
    <citation type="submission" date="2019-07" db="EMBL/GenBank/DDBJ databases">
        <title>Whole genome shotgun sequence of Nocardia ninae NBRC 108245.</title>
        <authorList>
            <person name="Hosoyama A."/>
            <person name="Uohara A."/>
            <person name="Ohji S."/>
            <person name="Ichikawa N."/>
        </authorList>
    </citation>
    <scope>NUCLEOTIDE SEQUENCE [LARGE SCALE GENOMIC DNA]</scope>
    <source>
        <strain evidence="7 8">NBRC 108245</strain>
    </source>
</reference>
<dbReference type="EMBL" id="BJXA01000113">
    <property type="protein sequence ID" value="GEM43772.1"/>
    <property type="molecule type" value="Genomic_DNA"/>
</dbReference>
<keyword evidence="2" id="KW-1036">Host cytoplasmic vesicle</keyword>
<evidence type="ECO:0000256" key="1">
    <source>
        <dbReference type="ARBA" id="ARBA00009213"/>
    </source>
</evidence>
<dbReference type="InterPro" id="IPR041380">
    <property type="entry name" value="Acetyltransf_17"/>
</dbReference>
<dbReference type="InterPro" id="IPR025559">
    <property type="entry name" value="Eis_dom"/>
</dbReference>
<name>A0A511MT72_9NOCA</name>
<sequence>MTLTHGITIRSATPDDATAIRTLVATSFGGRPDEDELDRYRQLFPPEDAIVAADGARIVGHVQSRTMTVTVPGERAIDACGIAAVGVAPTHRRRGILRAMYTEQHRRTEAARLPLTIFTASEATIYGRFGYGPTVRENAVTIDRRFAEFRPTAPDPGGVDLAAPDEAAEHVKALYDRWRRLVPGAQVRPDASWAGLFADAERSRRGGTSLFVFTHPDGYALYRYHYRETGMDVDVVELRAVTVEAHAALWRALLGLDLVKQVSATLSDNDPLPYLLTDTRLVRTTGRYDGLWLRLMDIPAALAARTYQRDLDLVLAVTDPFREAGGTFALTIRDGLAECAPTSAAADIELGIDVLGSMYLGAYPARVFAAANRLQAKDTNHLRAFEEAFGTDRDAVLGWFF</sequence>
<dbReference type="NCBIfam" id="NF002367">
    <property type="entry name" value="PRK01346.1-4"/>
    <property type="match status" value="1"/>
</dbReference>
<keyword evidence="4 5" id="KW-0012">Acyltransferase</keyword>
<dbReference type="PANTHER" id="PTHR37817">
    <property type="entry name" value="N-ACETYLTRANSFERASE EIS"/>
    <property type="match status" value="1"/>
</dbReference>
<feature type="domain" description="N-acetyltransferase" evidence="6">
    <location>
        <begin position="7"/>
        <end position="166"/>
    </location>
</feature>
<dbReference type="SUPFAM" id="SSF55729">
    <property type="entry name" value="Acyl-CoA N-acyltransferases (Nat)"/>
    <property type="match status" value="1"/>
</dbReference>
<dbReference type="Gene3D" id="3.30.1050.10">
    <property type="entry name" value="SCP2 sterol-binding domain"/>
    <property type="match status" value="1"/>
</dbReference>
<dbReference type="Proteomes" id="UP000321424">
    <property type="component" value="Unassembled WGS sequence"/>
</dbReference>
<dbReference type="CDD" id="cd04301">
    <property type="entry name" value="NAT_SF"/>
    <property type="match status" value="1"/>
</dbReference>
<dbReference type="RefSeq" id="WP_147142958.1">
    <property type="nucleotide sequence ID" value="NZ_BJXA01000113.1"/>
</dbReference>
<evidence type="ECO:0000259" key="6">
    <source>
        <dbReference type="PROSITE" id="PS51186"/>
    </source>
</evidence>
<dbReference type="Pfam" id="PF13530">
    <property type="entry name" value="SCP2_2"/>
    <property type="match status" value="1"/>
</dbReference>
<feature type="binding site" evidence="5">
    <location>
        <begin position="121"/>
        <end position="122"/>
    </location>
    <ligand>
        <name>acetyl-CoA</name>
        <dbReference type="ChEBI" id="CHEBI:57288"/>
    </ligand>
</feature>
<dbReference type="OrthoDB" id="8399956at2"/>
<dbReference type="GO" id="GO:0030649">
    <property type="term" value="P:aminoglycoside antibiotic catabolic process"/>
    <property type="evidence" value="ECO:0007669"/>
    <property type="project" value="TreeGrafter"/>
</dbReference>